<dbReference type="Proteomes" id="UP000837857">
    <property type="component" value="Chromosome 6"/>
</dbReference>
<dbReference type="PROSITE" id="PS00028">
    <property type="entry name" value="ZINC_FINGER_C2H2_1"/>
    <property type="match status" value="2"/>
</dbReference>
<evidence type="ECO:0000256" key="2">
    <source>
        <dbReference type="SAM" id="MobiDB-lite"/>
    </source>
</evidence>
<reference evidence="4" key="1">
    <citation type="submission" date="2022-03" db="EMBL/GenBank/DDBJ databases">
        <authorList>
            <person name="Martin H S."/>
        </authorList>
    </citation>
    <scope>NUCLEOTIDE SEQUENCE</scope>
</reference>
<dbReference type="InterPro" id="IPR013087">
    <property type="entry name" value="Znf_C2H2_type"/>
</dbReference>
<feature type="compositionally biased region" description="Basic and acidic residues" evidence="2">
    <location>
        <begin position="663"/>
        <end position="677"/>
    </location>
</feature>
<organism evidence="4 5">
    <name type="scientific">Iphiclides podalirius</name>
    <name type="common">scarce swallowtail</name>
    <dbReference type="NCBI Taxonomy" id="110791"/>
    <lineage>
        <taxon>Eukaryota</taxon>
        <taxon>Metazoa</taxon>
        <taxon>Ecdysozoa</taxon>
        <taxon>Arthropoda</taxon>
        <taxon>Hexapoda</taxon>
        <taxon>Insecta</taxon>
        <taxon>Pterygota</taxon>
        <taxon>Neoptera</taxon>
        <taxon>Endopterygota</taxon>
        <taxon>Lepidoptera</taxon>
        <taxon>Glossata</taxon>
        <taxon>Ditrysia</taxon>
        <taxon>Papilionoidea</taxon>
        <taxon>Papilionidae</taxon>
        <taxon>Papilioninae</taxon>
        <taxon>Iphiclides</taxon>
    </lineage>
</organism>
<dbReference type="InterPro" id="IPR039149">
    <property type="entry name" value="ZNF800"/>
</dbReference>
<feature type="domain" description="C2H2-type" evidence="3">
    <location>
        <begin position="203"/>
        <end position="231"/>
    </location>
</feature>
<keyword evidence="1" id="KW-0863">Zinc-finger</keyword>
<keyword evidence="1" id="KW-0479">Metal-binding</keyword>
<feature type="region of interest" description="Disordered" evidence="2">
    <location>
        <begin position="18"/>
        <end position="45"/>
    </location>
</feature>
<evidence type="ECO:0000259" key="3">
    <source>
        <dbReference type="PROSITE" id="PS50157"/>
    </source>
</evidence>
<dbReference type="PANTHER" id="PTHR21020:SF0">
    <property type="entry name" value="ZINC FINGER PROTEIN 800"/>
    <property type="match status" value="1"/>
</dbReference>
<proteinExistence type="predicted"/>
<dbReference type="PANTHER" id="PTHR21020">
    <property type="entry name" value="ZINC FINGER PROTEIN 800"/>
    <property type="match status" value="1"/>
</dbReference>
<dbReference type="Pfam" id="PF00096">
    <property type="entry name" value="zf-C2H2"/>
    <property type="match status" value="1"/>
</dbReference>
<dbReference type="PROSITE" id="PS50157">
    <property type="entry name" value="ZINC_FINGER_C2H2_2"/>
    <property type="match status" value="1"/>
</dbReference>
<feature type="region of interest" description="Disordered" evidence="2">
    <location>
        <begin position="369"/>
        <end position="417"/>
    </location>
</feature>
<gene>
    <name evidence="4" type="ORF">IPOD504_LOCUS15047</name>
</gene>
<keyword evidence="1" id="KW-0862">Zinc</keyword>
<feature type="compositionally biased region" description="Low complexity" evidence="2">
    <location>
        <begin position="536"/>
        <end position="552"/>
    </location>
</feature>
<name>A0ABN8J214_9NEOP</name>
<dbReference type="EMBL" id="OW152818">
    <property type="protein sequence ID" value="CAH2071249.1"/>
    <property type="molecule type" value="Genomic_DNA"/>
</dbReference>
<protein>
    <recommendedName>
        <fullName evidence="3">C2H2-type domain-containing protein</fullName>
    </recommendedName>
</protein>
<evidence type="ECO:0000256" key="1">
    <source>
        <dbReference type="PROSITE-ProRule" id="PRU00042"/>
    </source>
</evidence>
<keyword evidence="5" id="KW-1185">Reference proteome</keyword>
<evidence type="ECO:0000313" key="5">
    <source>
        <dbReference type="Proteomes" id="UP000837857"/>
    </source>
</evidence>
<feature type="region of interest" description="Disordered" evidence="2">
    <location>
        <begin position="519"/>
        <end position="578"/>
    </location>
</feature>
<accession>A0ABN8J214</accession>
<dbReference type="SMART" id="SM00355">
    <property type="entry name" value="ZnF_C2H2"/>
    <property type="match status" value="4"/>
</dbReference>
<feature type="compositionally biased region" description="Basic residues" evidence="2">
    <location>
        <begin position="560"/>
        <end position="575"/>
    </location>
</feature>
<feature type="region of interest" description="Disordered" evidence="2">
    <location>
        <begin position="590"/>
        <end position="688"/>
    </location>
</feature>
<sequence>MKNSLQFLRFSNDRMAGNRINTKAKGKEDKSKSNKGANQTNEETEDLDYTLLRKPVLTSVTGFAQARKIFDFATEELKSLLSTEYETEDRIPLTKDLTAIVEKFALNKGNHDSFNEEHELYLQKIPKTSVAMFQNVHFNKDTQCDILSQVRELDTILSQNKAVLQSDGKFTIQNSIGTKKSNAEHENVIQISDDDDNESNNILKCKICDLQFSTQKTLKFHMKYKHLESRLVYPCPDCLEIFSTSWSVYRHLFKVHRKTAAQIRRLRESIQAKAFRMNNPPAFYEKRKNNVKAATPVKITEEERLDQENQAWMDNMEGDGEIPRCGGCGRTFERRAALAAHTHTCQPRSRALARRADTKKIEIQIRKDYNKGPPAVPMPVKTTDANDNKLQNDEVQLTPKASLKDSPKEDEVSSEASNNIKEENIGSEKISTEKKIPYHVENFTPRLPFAQQVEKSNLAALKNRLQPDTDLDKLLCKKCDMKHSKLQDLYAHMANHYKWMRTVKAVDANEALELCEPMEEISDTNETSPDSRRPSRCSSDSSRLSDDSSSSSTRVEVGAKRRKMNNSRNITKKRKELVTNDEHLDKKCNDVTVDKQISENESPSNAKIFEENSSDIDEVDDKIAKKKIPKENKSNVSRRPVRKRTRPKNEDFEYDLSNLLKMEAQERVEKEEGDNSRSNEYTCEENDPLTINNESCNIAEGTMSEFVPINSESASSEKVYINETDSPVVTAT</sequence>
<dbReference type="Gene3D" id="3.30.160.60">
    <property type="entry name" value="Classic Zinc Finger"/>
    <property type="match status" value="1"/>
</dbReference>
<evidence type="ECO:0000313" key="4">
    <source>
        <dbReference type="EMBL" id="CAH2071249.1"/>
    </source>
</evidence>
<feature type="non-terminal residue" evidence="4">
    <location>
        <position position="1"/>
    </location>
</feature>
<feature type="compositionally biased region" description="Basic and acidic residues" evidence="2">
    <location>
        <begin position="402"/>
        <end position="411"/>
    </location>
</feature>